<feature type="domain" description="Glycosyl hydrolase family 13 catalytic" evidence="4">
    <location>
        <begin position="14"/>
        <end position="414"/>
    </location>
</feature>
<dbReference type="FunFam" id="2.60.40.1180:FF:000007">
    <property type="entry name" value="Sucrose isomerase"/>
    <property type="match status" value="1"/>
</dbReference>
<comment type="similarity">
    <text evidence="1">Belongs to the glycosyl hydrolase 13 family.</text>
</comment>
<reference evidence="5 6" key="1">
    <citation type="journal article" date="2015" name="Genome Announc.">
        <title>Expanding the biotechnology potential of lactobacilli through comparative genomics of 213 strains and associated genera.</title>
        <authorList>
            <person name="Sun Z."/>
            <person name="Harris H.M."/>
            <person name="McCann A."/>
            <person name="Guo C."/>
            <person name="Argimon S."/>
            <person name="Zhang W."/>
            <person name="Yang X."/>
            <person name="Jeffery I.B."/>
            <person name="Cooney J.C."/>
            <person name="Kagawa T.F."/>
            <person name="Liu W."/>
            <person name="Song Y."/>
            <person name="Salvetti E."/>
            <person name="Wrobel A."/>
            <person name="Rasinkangas P."/>
            <person name="Parkhill J."/>
            <person name="Rea M.C."/>
            <person name="O'Sullivan O."/>
            <person name="Ritari J."/>
            <person name="Douillard F.P."/>
            <person name="Paul Ross R."/>
            <person name="Yang R."/>
            <person name="Briner A.E."/>
            <person name="Felis G.E."/>
            <person name="de Vos W.M."/>
            <person name="Barrangou R."/>
            <person name="Klaenhammer T.R."/>
            <person name="Caufield P.W."/>
            <person name="Cui Y."/>
            <person name="Zhang H."/>
            <person name="O'Toole P.W."/>
        </authorList>
    </citation>
    <scope>NUCLEOTIDE SEQUENCE [LARGE SCALE GENOMIC DNA]</scope>
    <source>
        <strain evidence="5 6">DSM 20335</strain>
    </source>
</reference>
<dbReference type="FunFam" id="3.90.400.10:FF:000002">
    <property type="entry name" value="Sucrose isomerase"/>
    <property type="match status" value="1"/>
</dbReference>
<dbReference type="STRING" id="1423738.FC84_GL000149"/>
<dbReference type="Proteomes" id="UP000051813">
    <property type="component" value="Unassembled WGS sequence"/>
</dbReference>
<name>A0A0R2BI45_9LACO</name>
<dbReference type="InterPro" id="IPR006047">
    <property type="entry name" value="GH13_cat_dom"/>
</dbReference>
<evidence type="ECO:0000256" key="1">
    <source>
        <dbReference type="ARBA" id="ARBA00008061"/>
    </source>
</evidence>
<gene>
    <name evidence="5" type="ORF">FC84_GL000149</name>
</gene>
<dbReference type="NCBIfam" id="NF008183">
    <property type="entry name" value="PRK10933.1"/>
    <property type="match status" value="1"/>
</dbReference>
<dbReference type="Gene3D" id="2.60.40.1180">
    <property type="entry name" value="Golgi alpha-mannosidase II"/>
    <property type="match status" value="1"/>
</dbReference>
<accession>A0A0R2BI45</accession>
<sequence length="562" mass="65990">MMKKHWWQEAVVYQVYPRSFQDTNHDGIGDLQGVIQHLDYIKTLGADVIWLNPIYQSPNDDNGYDISDYQKIMKDFGTMADFEELLAKAHHRGLKIMMDLVVNHTSDEHRWFAESRSSRDNKYRDYYIWHDPVDGHEPNDWQSSFSGSAWQLDEKTGQYYLHLFSKKQPDLNWTNADMRQSIYQMMAWWLDKGVDGFRMDVINLISKPLDITKGGAVANGPYVHQYLQEMNKSVLNDDRLITVGETPDVKPYDAINYAGFDRHELNMIFQFEHMGVDQDPELGKWRPKPYKLSELKQIMSKWQVELHGKAWNSLYWNNHDQPRVVSRFGNDTTEEYRVLSAKMLALTLHFMQGTPYIYQGEELGMTNNYDFNSITDYRDIEAINAYRDLVENRHVLSNQEFIDAAHRMSRDNARTPMQWDDQINAGFTKEGVDPWIAVNSNYTTVNAKKALMNPNSIYYFYQRINGLRHQFPVIVDGNYSLLLPNDERLWVYKRNDNKQTLLVVSNFTDETVTCDLPKLATIHETLISNYADNQGQTLRPYEAKAYLYPNRQVDQQRTVFDF</sequence>
<dbReference type="GO" id="GO:0009313">
    <property type="term" value="P:oligosaccharide catabolic process"/>
    <property type="evidence" value="ECO:0007669"/>
    <property type="project" value="TreeGrafter"/>
</dbReference>
<evidence type="ECO:0000313" key="5">
    <source>
        <dbReference type="EMBL" id="KRM78993.1"/>
    </source>
</evidence>
<keyword evidence="6" id="KW-1185">Reference proteome</keyword>
<dbReference type="InterPro" id="IPR045857">
    <property type="entry name" value="O16G_dom_2"/>
</dbReference>
<dbReference type="Gene3D" id="3.90.400.10">
    <property type="entry name" value="Oligo-1,6-glucosidase, Domain 2"/>
    <property type="match status" value="1"/>
</dbReference>
<protein>
    <submittedName>
        <fullName evidence="5">Alpha-glucosidase</fullName>
    </submittedName>
</protein>
<evidence type="ECO:0000313" key="6">
    <source>
        <dbReference type="Proteomes" id="UP000051813"/>
    </source>
</evidence>
<dbReference type="Pfam" id="PF00128">
    <property type="entry name" value="Alpha-amylase"/>
    <property type="match status" value="1"/>
</dbReference>
<dbReference type="AlphaFoldDB" id="A0A0R2BI45"/>
<dbReference type="SMART" id="SM00642">
    <property type="entry name" value="Aamy"/>
    <property type="match status" value="1"/>
</dbReference>
<dbReference type="CDD" id="cd11333">
    <property type="entry name" value="AmyAc_SI_OligoGlu_DGase"/>
    <property type="match status" value="1"/>
</dbReference>
<organism evidence="5 6">
    <name type="scientific">Lapidilactobacillus dextrinicus DSM 20335</name>
    <dbReference type="NCBI Taxonomy" id="1423738"/>
    <lineage>
        <taxon>Bacteria</taxon>
        <taxon>Bacillati</taxon>
        <taxon>Bacillota</taxon>
        <taxon>Bacilli</taxon>
        <taxon>Lactobacillales</taxon>
        <taxon>Lactobacillaceae</taxon>
        <taxon>Lapidilactobacillus</taxon>
    </lineage>
</organism>
<dbReference type="EMBL" id="AYYK01000008">
    <property type="protein sequence ID" value="KRM78993.1"/>
    <property type="molecule type" value="Genomic_DNA"/>
</dbReference>
<dbReference type="PATRIC" id="fig|1423738.3.peg.151"/>
<dbReference type="FunFam" id="3.20.20.80:FF:000064">
    <property type="entry name" value="Oligo-1,6-glucosidase"/>
    <property type="match status" value="2"/>
</dbReference>
<evidence type="ECO:0000256" key="3">
    <source>
        <dbReference type="ARBA" id="ARBA00023295"/>
    </source>
</evidence>
<dbReference type="InterPro" id="IPR056300">
    <property type="entry name" value="SusG-like_C"/>
</dbReference>
<evidence type="ECO:0000259" key="4">
    <source>
        <dbReference type="SMART" id="SM00642"/>
    </source>
</evidence>
<dbReference type="PANTHER" id="PTHR10357">
    <property type="entry name" value="ALPHA-AMYLASE FAMILY MEMBER"/>
    <property type="match status" value="1"/>
</dbReference>
<evidence type="ECO:0000256" key="2">
    <source>
        <dbReference type="ARBA" id="ARBA00022801"/>
    </source>
</evidence>
<dbReference type="InterPro" id="IPR017853">
    <property type="entry name" value="GH"/>
</dbReference>
<dbReference type="Pfam" id="PF23915">
    <property type="entry name" value="SusG_C"/>
    <property type="match status" value="1"/>
</dbReference>
<dbReference type="InterPro" id="IPR013780">
    <property type="entry name" value="Glyco_hydro_b"/>
</dbReference>
<keyword evidence="2" id="KW-0378">Hydrolase</keyword>
<proteinExistence type="inferred from homology"/>
<dbReference type="Gene3D" id="3.20.20.80">
    <property type="entry name" value="Glycosidases"/>
    <property type="match status" value="1"/>
</dbReference>
<dbReference type="SUPFAM" id="SSF51011">
    <property type="entry name" value="Glycosyl hydrolase domain"/>
    <property type="match status" value="1"/>
</dbReference>
<dbReference type="PANTHER" id="PTHR10357:SF184">
    <property type="entry name" value="OLIGO-1,6-GLUCOSIDASE 1"/>
    <property type="match status" value="1"/>
</dbReference>
<dbReference type="SUPFAM" id="SSF51445">
    <property type="entry name" value="(Trans)glycosidases"/>
    <property type="match status" value="1"/>
</dbReference>
<keyword evidence="3" id="KW-0326">Glycosidase</keyword>
<dbReference type="GO" id="GO:0004556">
    <property type="term" value="F:alpha-amylase activity"/>
    <property type="evidence" value="ECO:0007669"/>
    <property type="project" value="TreeGrafter"/>
</dbReference>
<comment type="caution">
    <text evidence="5">The sequence shown here is derived from an EMBL/GenBank/DDBJ whole genome shotgun (WGS) entry which is preliminary data.</text>
</comment>